<reference evidence="15" key="2">
    <citation type="submission" date="2023-03" db="EMBL/GenBank/DDBJ databases">
        <authorList>
            <person name="Zhang Z."/>
        </authorList>
    </citation>
    <scope>NUCLEOTIDE SEQUENCE</scope>
    <source>
        <strain evidence="15">DSA</strain>
    </source>
</reference>
<evidence type="ECO:0000256" key="2">
    <source>
        <dbReference type="ARBA" id="ARBA00022741"/>
    </source>
</evidence>
<comment type="function">
    <text evidence="11">Plays a role in repairing double-strand DNA breaks, probably involving stabilizing or processing branched DNA or blocked replication forks.</text>
</comment>
<sequence>MRNKTTYSCQSCGHQSARWMGRCPGCGEWNSLTEEKVADIKEVRGISGSSPVAVTEVIAAEEDRYSTGIKELDRVLGGGLVPGSMVLVGGDPGIGKSTLLLQGAAAIAASAGKILYVSGEESTRQLKMRAERIGAVHQDLLLLSETDMSVIERYIKELMPVAVILDSIQTVFQPDLSSAPGSVSQVRESTGILMRIAKGTGISIFVVGHVTKEGTLAGPRVLEHMVDTVLYFEGDRHQSFRVLRTVKNRFGSTNELGIFEMRGRGLVEVTNPSALFMNRRPQGVAGSSIVPSLEGTRPLLVEIQALVCPSGYGTPRRMTSGVDHNRVALIMAVLERRVGLRISPYDAYVSAVGGVKLDEPAADLAIALAITSSFRDKPIQEGMVLVGEVGLTGEVRPVSGMDKRLNEAAKLGFRLCIGPPREQQDESLGIIEYICVNSLQEAVDAAVER</sequence>
<dbReference type="InterPro" id="IPR004504">
    <property type="entry name" value="DNA_repair_RadA"/>
</dbReference>
<dbReference type="GO" id="GO:0004176">
    <property type="term" value="F:ATP-dependent peptidase activity"/>
    <property type="evidence" value="ECO:0007669"/>
    <property type="project" value="InterPro"/>
</dbReference>
<reference evidence="15" key="1">
    <citation type="journal article" date="2023" name="J. Hazard. Mater.">
        <title>Anaerobic biodegradation of pyrene and benzo[a]pyrene by a new sulfate-reducing Desulforamulus aquiferis strain DSA.</title>
        <authorList>
            <person name="Zhang Z."/>
            <person name="Sun J."/>
            <person name="Gong X."/>
            <person name="Wang C."/>
            <person name="Wang H."/>
        </authorList>
    </citation>
    <scope>NUCLEOTIDE SEQUENCE</scope>
    <source>
        <strain evidence="15">DSA</strain>
    </source>
</reference>
<accession>A0AAW7ZIH4</accession>
<evidence type="ECO:0000256" key="6">
    <source>
        <dbReference type="ARBA" id="ARBA00022833"/>
    </source>
</evidence>
<dbReference type="Pfam" id="PF13541">
    <property type="entry name" value="ChlI"/>
    <property type="match status" value="1"/>
</dbReference>
<dbReference type="PANTHER" id="PTHR32472">
    <property type="entry name" value="DNA REPAIR PROTEIN RADA"/>
    <property type="match status" value="1"/>
</dbReference>
<feature type="binding site" evidence="11">
    <location>
        <begin position="90"/>
        <end position="97"/>
    </location>
    <ligand>
        <name>ATP</name>
        <dbReference type="ChEBI" id="CHEBI:30616"/>
    </ligand>
</feature>
<comment type="similarity">
    <text evidence="11 13">Belongs to the RecA family. RadA subfamily.</text>
</comment>
<feature type="domain" description="RecA family profile 1" evidence="14">
    <location>
        <begin position="61"/>
        <end position="210"/>
    </location>
</feature>
<dbReference type="FunFam" id="3.40.50.300:FF:000050">
    <property type="entry name" value="DNA repair protein RadA"/>
    <property type="match status" value="1"/>
</dbReference>
<dbReference type="Gene3D" id="3.40.50.300">
    <property type="entry name" value="P-loop containing nucleotide triphosphate hydrolases"/>
    <property type="match status" value="1"/>
</dbReference>
<keyword evidence="3 11" id="KW-0227">DNA damage</keyword>
<evidence type="ECO:0000256" key="5">
    <source>
        <dbReference type="ARBA" id="ARBA00022801"/>
    </source>
</evidence>
<feature type="short sequence motif" description="RadA KNRFG motif" evidence="11">
    <location>
        <begin position="247"/>
        <end position="251"/>
    </location>
</feature>
<evidence type="ECO:0000256" key="13">
    <source>
        <dbReference type="RuleBase" id="RU003555"/>
    </source>
</evidence>
<dbReference type="EMBL" id="JARPTC010000028">
    <property type="protein sequence ID" value="MDO7788935.1"/>
    <property type="molecule type" value="Genomic_DNA"/>
</dbReference>
<dbReference type="HAMAP" id="MF_01498">
    <property type="entry name" value="RadA_bact"/>
    <property type="match status" value="1"/>
</dbReference>
<dbReference type="GO" id="GO:0000725">
    <property type="term" value="P:recombinational repair"/>
    <property type="evidence" value="ECO:0007669"/>
    <property type="project" value="UniProtKB-UniRule"/>
</dbReference>
<dbReference type="PRINTS" id="PR01874">
    <property type="entry name" value="DNAREPAIRADA"/>
</dbReference>
<evidence type="ECO:0000256" key="1">
    <source>
        <dbReference type="ARBA" id="ARBA00022723"/>
    </source>
</evidence>
<keyword evidence="8 11" id="KW-0346">Stress response</keyword>
<evidence type="ECO:0000256" key="10">
    <source>
        <dbReference type="ARBA" id="ARBA00023204"/>
    </source>
</evidence>
<keyword evidence="5" id="KW-0378">Hydrolase</keyword>
<keyword evidence="7 11" id="KW-0067">ATP-binding</keyword>
<dbReference type="InterPro" id="IPR020588">
    <property type="entry name" value="RecA_ATP-bd"/>
</dbReference>
<evidence type="ECO:0000256" key="8">
    <source>
        <dbReference type="ARBA" id="ARBA00023016"/>
    </source>
</evidence>
<dbReference type="Gene3D" id="3.30.230.10">
    <property type="match status" value="1"/>
</dbReference>
<dbReference type="SUPFAM" id="SSF52540">
    <property type="entry name" value="P-loop containing nucleoside triphosphate hydrolases"/>
    <property type="match status" value="1"/>
</dbReference>
<dbReference type="PROSITE" id="PS50162">
    <property type="entry name" value="RECA_2"/>
    <property type="match status" value="1"/>
</dbReference>
<dbReference type="RefSeq" id="WP_304545327.1">
    <property type="nucleotide sequence ID" value="NZ_JARPTC010000028.1"/>
</dbReference>
<dbReference type="CDD" id="cd01121">
    <property type="entry name" value="RadA_SMS_N"/>
    <property type="match status" value="1"/>
</dbReference>
<dbReference type="InterPro" id="IPR020568">
    <property type="entry name" value="Ribosomal_Su5_D2-typ_SF"/>
</dbReference>
<dbReference type="AlphaFoldDB" id="A0AAW7ZIH4"/>
<comment type="caution">
    <text evidence="15">The sequence shown here is derived from an EMBL/GenBank/DDBJ whole genome shotgun (WGS) entry which is preliminary data.</text>
</comment>
<dbReference type="InterPro" id="IPR027417">
    <property type="entry name" value="P-loop_NTPase"/>
</dbReference>
<keyword evidence="10 11" id="KW-0234">DNA repair</keyword>
<organism evidence="15 16">
    <name type="scientific">Desulforamulus aquiferis</name>
    <dbReference type="NCBI Taxonomy" id="1397668"/>
    <lineage>
        <taxon>Bacteria</taxon>
        <taxon>Bacillati</taxon>
        <taxon>Bacillota</taxon>
        <taxon>Clostridia</taxon>
        <taxon>Eubacteriales</taxon>
        <taxon>Peptococcaceae</taxon>
        <taxon>Desulforamulus</taxon>
    </lineage>
</organism>
<dbReference type="InterPro" id="IPR014721">
    <property type="entry name" value="Ribsml_uS5_D2-typ_fold_subgr"/>
</dbReference>
<keyword evidence="1 11" id="KW-0479">Metal-binding</keyword>
<dbReference type="InterPro" id="IPR041166">
    <property type="entry name" value="Rubredoxin_2"/>
</dbReference>
<evidence type="ECO:0000256" key="3">
    <source>
        <dbReference type="ARBA" id="ARBA00022763"/>
    </source>
</evidence>
<dbReference type="GO" id="GO:0008270">
    <property type="term" value="F:zinc ion binding"/>
    <property type="evidence" value="ECO:0007669"/>
    <property type="project" value="UniProtKB-KW"/>
</dbReference>
<evidence type="ECO:0000256" key="11">
    <source>
        <dbReference type="HAMAP-Rule" id="MF_01498"/>
    </source>
</evidence>
<proteinExistence type="inferred from homology"/>
<dbReference type="SUPFAM" id="SSF54211">
    <property type="entry name" value="Ribosomal protein S5 domain 2-like"/>
    <property type="match status" value="1"/>
</dbReference>
<dbReference type="GO" id="GO:0005524">
    <property type="term" value="F:ATP binding"/>
    <property type="evidence" value="ECO:0007669"/>
    <property type="project" value="UniProtKB-UniRule"/>
</dbReference>
<evidence type="ECO:0000313" key="15">
    <source>
        <dbReference type="EMBL" id="MDO7788935.1"/>
    </source>
</evidence>
<dbReference type="Pfam" id="PF18073">
    <property type="entry name" value="Zn_ribbon_LapB"/>
    <property type="match status" value="1"/>
</dbReference>
<dbReference type="InterPro" id="IPR003593">
    <property type="entry name" value="AAA+_ATPase"/>
</dbReference>
<dbReference type="Pfam" id="PF13481">
    <property type="entry name" value="AAA_25"/>
    <property type="match status" value="1"/>
</dbReference>
<dbReference type="GO" id="GO:0004252">
    <property type="term" value="F:serine-type endopeptidase activity"/>
    <property type="evidence" value="ECO:0007669"/>
    <property type="project" value="InterPro"/>
</dbReference>
<evidence type="ECO:0000259" key="14">
    <source>
        <dbReference type="PROSITE" id="PS50162"/>
    </source>
</evidence>
<evidence type="ECO:0000256" key="4">
    <source>
        <dbReference type="ARBA" id="ARBA00022771"/>
    </source>
</evidence>
<dbReference type="PANTHER" id="PTHR32472:SF10">
    <property type="entry name" value="DNA REPAIR PROTEIN RADA-LIKE PROTEIN"/>
    <property type="match status" value="1"/>
</dbReference>
<protein>
    <recommendedName>
        <fullName evidence="11 12">DNA repair protein RadA</fullName>
    </recommendedName>
</protein>
<gene>
    <name evidence="11 15" type="primary">radA</name>
    <name evidence="15" type="ORF">P6N53_17105</name>
</gene>
<evidence type="ECO:0000256" key="7">
    <source>
        <dbReference type="ARBA" id="ARBA00022840"/>
    </source>
</evidence>
<keyword evidence="16" id="KW-1185">Reference proteome</keyword>
<keyword evidence="2 11" id="KW-0547">Nucleotide-binding</keyword>
<comment type="function">
    <text evidence="13">DNA-dependent ATPase involved in processing of recombination intermediates, plays a role in repairing DNA breaks. Stimulates the branch migration of RecA-mediated strand transfer reactions, allowing the 3' invading strand to extend heteroduplex DNA faster. Binds ssDNA in the presence of ADP but not other nucleotides, has ATPase activity that is stimulated by ssDNA and various branched DNA structures, but inhibited by SSB. Does not have RecA's homology-searching function.</text>
</comment>
<dbReference type="GO" id="GO:0140664">
    <property type="term" value="F:ATP-dependent DNA damage sensor activity"/>
    <property type="evidence" value="ECO:0007669"/>
    <property type="project" value="InterPro"/>
</dbReference>
<name>A0AAW7ZIH4_9FIRM</name>
<dbReference type="SMART" id="SM00382">
    <property type="entry name" value="AAA"/>
    <property type="match status" value="1"/>
</dbReference>
<dbReference type="GO" id="GO:0006508">
    <property type="term" value="P:proteolysis"/>
    <property type="evidence" value="ECO:0007669"/>
    <property type="project" value="InterPro"/>
</dbReference>
<feature type="region of interest" description="Lon-protease-like" evidence="11">
    <location>
        <begin position="346"/>
        <end position="449"/>
    </location>
</feature>
<keyword evidence="4 13" id="KW-0863">Zinc-finger</keyword>
<evidence type="ECO:0000256" key="12">
    <source>
        <dbReference type="NCBIfam" id="TIGR00416"/>
    </source>
</evidence>
<dbReference type="NCBIfam" id="TIGR00416">
    <property type="entry name" value="sms"/>
    <property type="match status" value="1"/>
</dbReference>
<keyword evidence="6 13" id="KW-0862">Zinc</keyword>
<comment type="domain">
    <text evidence="11">The middle region has homology to RecA with ATPase motifs including the RadA KNRFG motif, while the C-terminus is homologous to Lon protease.</text>
</comment>
<evidence type="ECO:0000256" key="9">
    <source>
        <dbReference type="ARBA" id="ARBA00023125"/>
    </source>
</evidence>
<dbReference type="GO" id="GO:0003684">
    <property type="term" value="F:damaged DNA binding"/>
    <property type="evidence" value="ECO:0007669"/>
    <property type="project" value="InterPro"/>
</dbReference>
<dbReference type="GO" id="GO:0005829">
    <property type="term" value="C:cytosol"/>
    <property type="evidence" value="ECO:0007669"/>
    <property type="project" value="TreeGrafter"/>
</dbReference>
<evidence type="ECO:0000313" key="16">
    <source>
        <dbReference type="Proteomes" id="UP001172911"/>
    </source>
</evidence>
<keyword evidence="9 11" id="KW-0238">DNA-binding</keyword>
<dbReference type="Proteomes" id="UP001172911">
    <property type="component" value="Unassembled WGS sequence"/>
</dbReference>